<name>A0AAN7UYA0_9PEZI</name>
<gene>
    <name evidence="3" type="ORF">RRF57_010509</name>
</gene>
<dbReference type="PANTHER" id="PTHR31836:SF28">
    <property type="entry name" value="SRCR DOMAIN-CONTAINING PROTEIN-RELATED"/>
    <property type="match status" value="1"/>
</dbReference>
<dbReference type="SUPFAM" id="SSF50685">
    <property type="entry name" value="Barwin-like endoglucanases"/>
    <property type="match status" value="1"/>
</dbReference>
<dbReference type="InterPro" id="IPR051477">
    <property type="entry name" value="Expansin_CellWall"/>
</dbReference>
<sequence>MSKSSIIVPTKMFSKAIILAAVAAFTTSVAAKSGDMTFFHPGLGACGGTDNDGSPVVALNPVDYANGANCGRWITIQGNGHQTAARVVDLCPGCANGDIDVSPAIFDDIAPLDVGRTRVNWFFQ</sequence>
<proteinExistence type="predicted"/>
<dbReference type="EMBL" id="JAWHQM010000044">
    <property type="protein sequence ID" value="KAK5634796.1"/>
    <property type="molecule type" value="Genomic_DNA"/>
</dbReference>
<dbReference type="Gene3D" id="2.40.40.10">
    <property type="entry name" value="RlpA-like domain"/>
    <property type="match status" value="1"/>
</dbReference>
<keyword evidence="4" id="KW-1185">Reference proteome</keyword>
<feature type="chain" id="PRO_5042860577" description="RlpA-like protein double-psi beta-barrel domain-containing protein" evidence="2">
    <location>
        <begin position="32"/>
        <end position="124"/>
    </location>
</feature>
<dbReference type="PANTHER" id="PTHR31836">
    <property type="match status" value="1"/>
</dbReference>
<evidence type="ECO:0000313" key="3">
    <source>
        <dbReference type="EMBL" id="KAK5634796.1"/>
    </source>
</evidence>
<feature type="signal peptide" evidence="2">
    <location>
        <begin position="1"/>
        <end position="31"/>
    </location>
</feature>
<reference evidence="3 4" key="1">
    <citation type="submission" date="2023-10" db="EMBL/GenBank/DDBJ databases">
        <title>Draft genome sequence of Xylaria bambusicola isolate GMP-LS, the root and basal stem rot pathogen of sugarcane in Indonesia.</title>
        <authorList>
            <person name="Selvaraj P."/>
            <person name="Muralishankar V."/>
            <person name="Muruganantham S."/>
            <person name="Sp S."/>
            <person name="Haryani S."/>
            <person name="Lau K.J.X."/>
            <person name="Naqvi N.I."/>
        </authorList>
    </citation>
    <scope>NUCLEOTIDE SEQUENCE [LARGE SCALE GENOMIC DNA]</scope>
    <source>
        <strain evidence="3">GMP-LS</strain>
    </source>
</reference>
<dbReference type="InterPro" id="IPR036908">
    <property type="entry name" value="RlpA-like_sf"/>
</dbReference>
<accession>A0AAN7UYA0</accession>
<dbReference type="Proteomes" id="UP001305414">
    <property type="component" value="Unassembled WGS sequence"/>
</dbReference>
<comment type="caution">
    <text evidence="3">The sequence shown here is derived from an EMBL/GenBank/DDBJ whole genome shotgun (WGS) entry which is preliminary data.</text>
</comment>
<keyword evidence="1 2" id="KW-0732">Signal</keyword>
<dbReference type="AlphaFoldDB" id="A0AAN7UYA0"/>
<dbReference type="CDD" id="cd22191">
    <property type="entry name" value="DPBB_RlpA_EXP_N-like"/>
    <property type="match status" value="1"/>
</dbReference>
<organism evidence="3 4">
    <name type="scientific">Xylaria bambusicola</name>
    <dbReference type="NCBI Taxonomy" id="326684"/>
    <lineage>
        <taxon>Eukaryota</taxon>
        <taxon>Fungi</taxon>
        <taxon>Dikarya</taxon>
        <taxon>Ascomycota</taxon>
        <taxon>Pezizomycotina</taxon>
        <taxon>Sordariomycetes</taxon>
        <taxon>Xylariomycetidae</taxon>
        <taxon>Xylariales</taxon>
        <taxon>Xylariaceae</taxon>
        <taxon>Xylaria</taxon>
    </lineage>
</organism>
<protein>
    <recommendedName>
        <fullName evidence="5">RlpA-like protein double-psi beta-barrel domain-containing protein</fullName>
    </recommendedName>
</protein>
<evidence type="ECO:0000256" key="1">
    <source>
        <dbReference type="ARBA" id="ARBA00022729"/>
    </source>
</evidence>
<evidence type="ECO:0000256" key="2">
    <source>
        <dbReference type="SAM" id="SignalP"/>
    </source>
</evidence>
<evidence type="ECO:0008006" key="5">
    <source>
        <dbReference type="Google" id="ProtNLM"/>
    </source>
</evidence>
<evidence type="ECO:0000313" key="4">
    <source>
        <dbReference type="Proteomes" id="UP001305414"/>
    </source>
</evidence>